<keyword evidence="8" id="KW-0040">ANK repeat</keyword>
<evidence type="ECO:0000313" key="12">
    <source>
        <dbReference type="Proteomes" id="UP000182658"/>
    </source>
</evidence>
<evidence type="ECO:0000256" key="8">
    <source>
        <dbReference type="PROSITE-ProRule" id="PRU00023"/>
    </source>
</evidence>
<name>A0A1J7IIU5_9PEZI</name>
<dbReference type="InterPro" id="IPR037986">
    <property type="entry name" value="Myo5p-like_CBD_DIL"/>
</dbReference>
<accession>A0A1J7IIU5</accession>
<feature type="repeat" description="ANK" evidence="8">
    <location>
        <begin position="595"/>
        <end position="627"/>
    </location>
</feature>
<feature type="region of interest" description="Disordered" evidence="9">
    <location>
        <begin position="1225"/>
        <end position="1255"/>
    </location>
</feature>
<evidence type="ECO:0000256" key="7">
    <source>
        <dbReference type="ARBA" id="ARBA00060607"/>
    </source>
</evidence>
<evidence type="ECO:0000256" key="3">
    <source>
        <dbReference type="ARBA" id="ARBA00012170"/>
    </source>
</evidence>
<dbReference type="HAMAP" id="MF_00813">
    <property type="entry name" value="Allantoicase"/>
    <property type="match status" value="1"/>
</dbReference>
<dbReference type="FunFam" id="2.60.120.260:FF:000078">
    <property type="entry name" value="DAL2p Allantoicase"/>
    <property type="match status" value="1"/>
</dbReference>
<dbReference type="Pfam" id="PF01843">
    <property type="entry name" value="DIL"/>
    <property type="match status" value="1"/>
</dbReference>
<dbReference type="SMART" id="SM00248">
    <property type="entry name" value="ANK"/>
    <property type="match status" value="3"/>
</dbReference>
<dbReference type="EMBL" id="KV875099">
    <property type="protein sequence ID" value="OIW27382.1"/>
    <property type="molecule type" value="Genomic_DNA"/>
</dbReference>
<dbReference type="Pfam" id="PF03561">
    <property type="entry name" value="Allantoicase"/>
    <property type="match status" value="2"/>
</dbReference>
<keyword evidence="4" id="KW-0659">Purine metabolism</keyword>
<feature type="domain" description="Dilute" evidence="10">
    <location>
        <begin position="818"/>
        <end position="1113"/>
    </location>
</feature>
<dbReference type="GO" id="GO:0004037">
    <property type="term" value="F:allantoicase activity"/>
    <property type="evidence" value="ECO:0007669"/>
    <property type="project" value="UniProtKB-EC"/>
</dbReference>
<feature type="region of interest" description="Disordered" evidence="9">
    <location>
        <begin position="412"/>
        <end position="459"/>
    </location>
</feature>
<dbReference type="InterPro" id="IPR002710">
    <property type="entry name" value="Dilute_dom"/>
</dbReference>
<comment type="similarity">
    <text evidence="2">Belongs to the allantoicase family.</text>
</comment>
<evidence type="ECO:0000256" key="5">
    <source>
        <dbReference type="ARBA" id="ARBA00022801"/>
    </source>
</evidence>
<dbReference type="PANTHER" id="PTHR16027:SF6">
    <property type="entry name" value="DILUTE DOMAIN-CONTAINING PROTEIN"/>
    <property type="match status" value="1"/>
</dbReference>
<dbReference type="InterPro" id="IPR036770">
    <property type="entry name" value="Ankyrin_rpt-contain_sf"/>
</dbReference>
<dbReference type="GO" id="GO:0006144">
    <property type="term" value="P:purine nucleobase metabolic process"/>
    <property type="evidence" value="ECO:0007669"/>
    <property type="project" value="UniProtKB-KW"/>
</dbReference>
<dbReference type="InterPro" id="IPR052072">
    <property type="entry name" value="Vascular_dev_regulator"/>
</dbReference>
<dbReference type="GO" id="GO:0000256">
    <property type="term" value="P:allantoin catabolic process"/>
    <property type="evidence" value="ECO:0007669"/>
    <property type="project" value="InterPro"/>
</dbReference>
<gene>
    <name evidence="11" type="ORF">CONLIGDRAFT_662440</name>
</gene>
<dbReference type="OrthoDB" id="426293at2759"/>
<evidence type="ECO:0000256" key="6">
    <source>
        <dbReference type="ARBA" id="ARBA00056910"/>
    </source>
</evidence>
<feature type="compositionally biased region" description="Polar residues" evidence="9">
    <location>
        <begin position="1148"/>
        <end position="1166"/>
    </location>
</feature>
<evidence type="ECO:0000256" key="2">
    <source>
        <dbReference type="ARBA" id="ARBA00009242"/>
    </source>
</evidence>
<evidence type="ECO:0000313" key="11">
    <source>
        <dbReference type="EMBL" id="OIW27382.1"/>
    </source>
</evidence>
<organism evidence="11 12">
    <name type="scientific">Coniochaeta ligniaria NRRL 30616</name>
    <dbReference type="NCBI Taxonomy" id="1408157"/>
    <lineage>
        <taxon>Eukaryota</taxon>
        <taxon>Fungi</taxon>
        <taxon>Dikarya</taxon>
        <taxon>Ascomycota</taxon>
        <taxon>Pezizomycotina</taxon>
        <taxon>Sordariomycetes</taxon>
        <taxon>Sordariomycetidae</taxon>
        <taxon>Coniochaetales</taxon>
        <taxon>Coniochaetaceae</taxon>
        <taxon>Coniochaeta</taxon>
    </lineage>
</organism>
<dbReference type="PROSITE" id="PS51126">
    <property type="entry name" value="DILUTE"/>
    <property type="match status" value="1"/>
</dbReference>
<feature type="region of interest" description="Disordered" evidence="9">
    <location>
        <begin position="925"/>
        <end position="946"/>
    </location>
</feature>
<dbReference type="EC" id="3.5.3.4" evidence="3"/>
<proteinExistence type="inferred from homology"/>
<dbReference type="SMART" id="SM01132">
    <property type="entry name" value="DIL"/>
    <property type="match status" value="1"/>
</dbReference>
<protein>
    <recommendedName>
        <fullName evidence="3">allantoicase</fullName>
        <ecNumber evidence="3">3.5.3.4</ecNumber>
    </recommendedName>
</protein>
<dbReference type="Gene3D" id="1.25.40.20">
    <property type="entry name" value="Ankyrin repeat-containing domain"/>
    <property type="match status" value="1"/>
</dbReference>
<dbReference type="SUPFAM" id="SSF48403">
    <property type="entry name" value="Ankyrin repeat"/>
    <property type="match status" value="1"/>
</dbReference>
<dbReference type="Proteomes" id="UP000182658">
    <property type="component" value="Unassembled WGS sequence"/>
</dbReference>
<dbReference type="PANTHER" id="PTHR16027">
    <property type="entry name" value="DILUTE DOMAIN-CONTAINING PROTEIN YPR089W"/>
    <property type="match status" value="1"/>
</dbReference>
<dbReference type="FunFam" id="2.60.120.260:FF:000059">
    <property type="entry name" value="Probable allantoicase"/>
    <property type="match status" value="1"/>
</dbReference>
<dbReference type="CDD" id="cd15473">
    <property type="entry name" value="Myo5p-like_CBD_DIL_ANK"/>
    <property type="match status" value="1"/>
</dbReference>
<evidence type="ECO:0000256" key="4">
    <source>
        <dbReference type="ARBA" id="ARBA00022631"/>
    </source>
</evidence>
<feature type="region of interest" description="Disordered" evidence="9">
    <location>
        <begin position="1118"/>
        <end position="1180"/>
    </location>
</feature>
<dbReference type="NCBIfam" id="TIGR02961">
    <property type="entry name" value="allantoicase"/>
    <property type="match status" value="1"/>
</dbReference>
<feature type="repeat" description="ANK" evidence="8">
    <location>
        <begin position="628"/>
        <end position="660"/>
    </location>
</feature>
<dbReference type="GO" id="GO:0051020">
    <property type="term" value="F:GTPase binding"/>
    <property type="evidence" value="ECO:0007669"/>
    <property type="project" value="TreeGrafter"/>
</dbReference>
<evidence type="ECO:0000256" key="9">
    <source>
        <dbReference type="SAM" id="MobiDB-lite"/>
    </source>
</evidence>
<dbReference type="InterPro" id="IPR005164">
    <property type="entry name" value="Allantoicase"/>
</dbReference>
<dbReference type="SUPFAM" id="SSF49785">
    <property type="entry name" value="Galactose-binding domain-like"/>
    <property type="match status" value="2"/>
</dbReference>
<dbReference type="PROSITE" id="PS50297">
    <property type="entry name" value="ANK_REP_REGION"/>
    <property type="match status" value="1"/>
</dbReference>
<dbReference type="InterPro" id="IPR008979">
    <property type="entry name" value="Galactose-bd-like_sf"/>
</dbReference>
<dbReference type="InterPro" id="IPR015908">
    <property type="entry name" value="Allantoicase_dom"/>
</dbReference>
<dbReference type="AlphaFoldDB" id="A0A1J7IIU5"/>
<dbReference type="Pfam" id="PF12796">
    <property type="entry name" value="Ank_2"/>
    <property type="match status" value="1"/>
</dbReference>
<evidence type="ECO:0000259" key="10">
    <source>
        <dbReference type="PROSITE" id="PS51126"/>
    </source>
</evidence>
<comment type="pathway">
    <text evidence="7">Nitrogen metabolism; (S)-allantoin degradation; (S)-ureidoglycolate from allantoate (aminidohydrolase route): step 1/1.</text>
</comment>
<keyword evidence="5" id="KW-0378">Hydrolase</keyword>
<dbReference type="InterPro" id="IPR002110">
    <property type="entry name" value="Ankyrin_rpt"/>
</dbReference>
<dbReference type="InParanoid" id="A0A1J7IIU5"/>
<dbReference type="STRING" id="1408157.A0A1J7IIU5"/>
<sequence length="1255" mass="140108">MEYKLDAVKATRVAGEDIDKTFRSSCIDLTSATLGGKVLAFSDQWFAEASNLINPAAPIRQLGKMVFTGAWYDGWETRRHNPEPFDWVVIRLGVASGTVEGVEVDTAFFNGNEAPAISVEGCFNQNDEQVVSWKGGRGGWETILGVQECGPSQRHGWKLDEVTSKQYTHVRLNMYPDGGIARFRLFGHAVPVFPEDKDAVFDLAAAQNGGVAISCSDQHFGTKDNLLLPGRGKDMGDGWETARSRTKGHVDWTIIRLGAPGYIQSFVADTAHFRGNYPQQVRLEAIEWKEEGSEPSSDSAGWEEVAEPIKCGPDREHEAASLAKDKRFTHVKLVIVPDGGVKRLRARSWAVITLSTWPSYMAIKPHTLIPSRPSSSRRARSSIHAGVVWCNYSQSRTTYSSRYHASTVICPSKRTPEATTPPTMDFPDPNGSPGGFASGWDEPEEQPKQKPLPADLPRSLDDRRHVATELVPETEMYDGWQGQSQFLTSPMLAKPLTFDKLSLNDPGYDDDITRGGPDSESRLLEMLAAQAAHSAVGFQDEDAIASDEKLSEAEKRELLQKALTMAASNGNIDSVRKILDGNAKDFVDVNAVDEDGTPALIYASCFGHEAVVEALIKGGADVDKQDRNQWSALMWAMTNRHKGIAKLLLDNGASPEAKTSSGRTAFDFVPPDSDMSFYLHDSGYGIGTAGTSDDFYSPGFSQDKFEEELAENELRRRMMMESARDLEVDLGNVGMDDQPEPVDEFEEEQQEFDWSRCLHDQMFVFQENELDRILDIVITNMTPQRSPSQKPVPANMIFLSARYAHYHSSPELLAKLLIAAMDRINDVVERYQWDMTILAFWMSNATLLLHYLKKDTGLLEATTEFQLQLVELINEIFILIVRDAERRLDKVLDAAMLDHETIPGFEDITFQNEWKIFKRKPQVKEEPLEKRFRPPSPKQRAKPAPRNVTSLLSSTLFVLDLYDIHSFITAQIISQLLYWLGAELFNRIMSNRRYLARTKAMQIRMNISILEDWARTNNRQPEHFEHGEMKSSGETTVDAARRHLAPVIQLLQWLQCFSSLGADDLEALIGTLQQLKALSPQQLIHAATHYRPEVGEKGLPKSAMKYLVAIQREAALRRERQRNSTIGSPRGKQLPQIPGGDSAPVTPVKNSSSNGNGSDTPGTQPAATPKIHEEEEEEDAPANLLLDPALMLPFTLPSVTDMLVSYGAGFGGVNRERERKYIPTVPPEFLDRLESSSGSKKGPMFGEKDWENEEV</sequence>
<keyword evidence="12" id="KW-1185">Reference proteome</keyword>
<dbReference type="PROSITE" id="PS50088">
    <property type="entry name" value="ANK_REPEAT"/>
    <property type="match status" value="2"/>
</dbReference>
<reference evidence="11 12" key="1">
    <citation type="submission" date="2016-10" db="EMBL/GenBank/DDBJ databases">
        <title>Draft genome sequence of Coniochaeta ligniaria NRRL30616, a lignocellulolytic fungus for bioabatement of inhibitors in plant biomass hydrolysates.</title>
        <authorList>
            <consortium name="DOE Joint Genome Institute"/>
            <person name="Jimenez D.J."/>
            <person name="Hector R.E."/>
            <person name="Riley R."/>
            <person name="Sun H."/>
            <person name="Grigoriev I.V."/>
            <person name="Van Elsas J.D."/>
            <person name="Nichols N.N."/>
        </authorList>
    </citation>
    <scope>NUCLEOTIDE SEQUENCE [LARGE SCALE GENOMIC DNA]</scope>
    <source>
        <strain evidence="11 12">NRRL 30616</strain>
    </source>
</reference>
<evidence type="ECO:0000256" key="1">
    <source>
        <dbReference type="ARBA" id="ARBA00001314"/>
    </source>
</evidence>
<comment type="function">
    <text evidence="6">Utilization of purines as secondary nitrogen sources, when primary sources are limiting.</text>
</comment>
<dbReference type="Gene3D" id="2.60.120.260">
    <property type="entry name" value="Galactose-binding domain-like"/>
    <property type="match status" value="2"/>
</dbReference>
<comment type="catalytic activity">
    <reaction evidence="1">
        <text>allantoate + H2O = (S)-ureidoglycolate + urea</text>
        <dbReference type="Rhea" id="RHEA:11016"/>
        <dbReference type="ChEBI" id="CHEBI:15377"/>
        <dbReference type="ChEBI" id="CHEBI:16199"/>
        <dbReference type="ChEBI" id="CHEBI:17536"/>
        <dbReference type="ChEBI" id="CHEBI:57296"/>
        <dbReference type="EC" id="3.5.3.4"/>
    </reaction>
</comment>